<name>A0A397HU18_9GLOM</name>
<evidence type="ECO:0000313" key="1">
    <source>
        <dbReference type="EMBL" id="RHZ64784.1"/>
    </source>
</evidence>
<reference evidence="1 2" key="1">
    <citation type="submission" date="2018-08" db="EMBL/GenBank/DDBJ databases">
        <title>Genome and evolution of the arbuscular mycorrhizal fungus Diversispora epigaea (formerly Glomus versiforme) and its bacterial endosymbionts.</title>
        <authorList>
            <person name="Sun X."/>
            <person name="Fei Z."/>
            <person name="Harrison M."/>
        </authorList>
    </citation>
    <scope>NUCLEOTIDE SEQUENCE [LARGE SCALE GENOMIC DNA]</scope>
    <source>
        <strain evidence="1 2">IT104</strain>
    </source>
</reference>
<dbReference type="OrthoDB" id="28112at2759"/>
<accession>A0A397HU18</accession>
<evidence type="ECO:0000313" key="2">
    <source>
        <dbReference type="Proteomes" id="UP000266861"/>
    </source>
</evidence>
<dbReference type="Proteomes" id="UP000266861">
    <property type="component" value="Unassembled WGS sequence"/>
</dbReference>
<protein>
    <submittedName>
        <fullName evidence="1">Uncharacterized protein</fullName>
    </submittedName>
</protein>
<organism evidence="1 2">
    <name type="scientific">Diversispora epigaea</name>
    <dbReference type="NCBI Taxonomy" id="1348612"/>
    <lineage>
        <taxon>Eukaryota</taxon>
        <taxon>Fungi</taxon>
        <taxon>Fungi incertae sedis</taxon>
        <taxon>Mucoromycota</taxon>
        <taxon>Glomeromycotina</taxon>
        <taxon>Glomeromycetes</taxon>
        <taxon>Diversisporales</taxon>
        <taxon>Diversisporaceae</taxon>
        <taxon>Diversispora</taxon>
    </lineage>
</organism>
<dbReference type="AlphaFoldDB" id="A0A397HU18"/>
<dbReference type="EMBL" id="PQFF01000292">
    <property type="protein sequence ID" value="RHZ64784.1"/>
    <property type="molecule type" value="Genomic_DNA"/>
</dbReference>
<proteinExistence type="predicted"/>
<keyword evidence="2" id="KW-1185">Reference proteome</keyword>
<gene>
    <name evidence="1" type="ORF">Glove_320g123</name>
</gene>
<sequence length="274" mass="32333">MFIKERHNFGLDVNSLEYITAIKKTVKNIEKAEIIWKNDYQRPILEFHANMASYKFMRVDCLILVGNKSQESKFETILKAVKLFSHSADSRLRRINFSGNILDNSLEQVYEFALNHNSTSQDLWDSYISWILDKWEISKFKNKNNAVPEVTSMRLNEETSNIKDLIMVQYINRIGLGKNSSSLQRGLQNIFKYIFCLDKHGSNLMFHDDVKEHSFIISFILSLYDKASVKNDSLPSLLPSLHHDRKTRCKDTKFKESVKVFKRHLFVWFKFQFR</sequence>
<comment type="caution">
    <text evidence="1">The sequence shown here is derived from an EMBL/GenBank/DDBJ whole genome shotgun (WGS) entry which is preliminary data.</text>
</comment>